<dbReference type="EMBL" id="CM004401">
    <property type="protein sequence ID" value="KAG8638071.1"/>
    <property type="molecule type" value="Genomic_DNA"/>
</dbReference>
<proteinExistence type="predicted"/>
<name>A0ACB7GDJ4_MANES</name>
<evidence type="ECO:0000313" key="2">
    <source>
        <dbReference type="Proteomes" id="UP000091857"/>
    </source>
</evidence>
<comment type="caution">
    <text evidence="1">The sequence shown here is derived from an EMBL/GenBank/DDBJ whole genome shotgun (WGS) entry which is preliminary data.</text>
</comment>
<sequence length="230" mass="25732">MDRLLHKLQNLKVENIKLKEILGKDHWSFKGHYDADNTQNVDIGGTDYHGISYGIQSCYKGSGIVFEDLMLCKDAWHGEGKREAELFNFWRSGSKATTSIDSFPYCIVSKSLNMNDDLNQRRDVAVSRSLFSAMLSLLIGIIIWEAGDPCMPLVVALFPVVGISLKSVVQFFSTIINKPASDAVALLSFNWFILGTLTYPMLPRVVRIFAPLTTNFGLWGFSISSIINLL</sequence>
<reference evidence="2" key="1">
    <citation type="journal article" date="2016" name="Nat. Biotechnol.">
        <title>Sequencing wild and cultivated cassava and related species reveals extensive interspecific hybridization and genetic diversity.</title>
        <authorList>
            <person name="Bredeson J.V."/>
            <person name="Lyons J.B."/>
            <person name="Prochnik S.E."/>
            <person name="Wu G.A."/>
            <person name="Ha C.M."/>
            <person name="Edsinger-Gonzales E."/>
            <person name="Grimwood J."/>
            <person name="Schmutz J."/>
            <person name="Rabbi I.Y."/>
            <person name="Egesi C."/>
            <person name="Nauluvula P."/>
            <person name="Lebot V."/>
            <person name="Ndunguru J."/>
            <person name="Mkamilo G."/>
            <person name="Bart R.S."/>
            <person name="Setter T.L."/>
            <person name="Gleadow R.M."/>
            <person name="Kulakow P."/>
            <person name="Ferguson M.E."/>
            <person name="Rounsley S."/>
            <person name="Rokhsar D.S."/>
        </authorList>
    </citation>
    <scope>NUCLEOTIDE SEQUENCE [LARGE SCALE GENOMIC DNA]</scope>
    <source>
        <strain evidence="2">cv. AM560-2</strain>
    </source>
</reference>
<dbReference type="Proteomes" id="UP000091857">
    <property type="component" value="Chromosome 15"/>
</dbReference>
<keyword evidence="2" id="KW-1185">Reference proteome</keyword>
<gene>
    <name evidence="1" type="ORF">MANES_15G190475v8</name>
</gene>
<organism evidence="1 2">
    <name type="scientific">Manihot esculenta</name>
    <name type="common">Cassava</name>
    <name type="synonym">Jatropha manihot</name>
    <dbReference type="NCBI Taxonomy" id="3983"/>
    <lineage>
        <taxon>Eukaryota</taxon>
        <taxon>Viridiplantae</taxon>
        <taxon>Streptophyta</taxon>
        <taxon>Embryophyta</taxon>
        <taxon>Tracheophyta</taxon>
        <taxon>Spermatophyta</taxon>
        <taxon>Magnoliopsida</taxon>
        <taxon>eudicotyledons</taxon>
        <taxon>Gunneridae</taxon>
        <taxon>Pentapetalae</taxon>
        <taxon>rosids</taxon>
        <taxon>fabids</taxon>
        <taxon>Malpighiales</taxon>
        <taxon>Euphorbiaceae</taxon>
        <taxon>Crotonoideae</taxon>
        <taxon>Manihoteae</taxon>
        <taxon>Manihot</taxon>
    </lineage>
</organism>
<protein>
    <submittedName>
        <fullName evidence="1">Uncharacterized protein</fullName>
    </submittedName>
</protein>
<accession>A0ACB7GDJ4</accession>
<evidence type="ECO:0000313" key="1">
    <source>
        <dbReference type="EMBL" id="KAG8638071.1"/>
    </source>
</evidence>